<reference evidence="1 2" key="1">
    <citation type="journal article" date="2017" name="Front. Microbiol.">
        <title>Comparative Genomic Analysis of the Class Epsilonproteobacteria and Proposed Reclassification to Epsilonbacteraeota (phyl. nov.).</title>
        <authorList>
            <person name="Waite D.W."/>
            <person name="Vanwonterghem I."/>
            <person name="Rinke C."/>
            <person name="Parks D.H."/>
            <person name="Zhang Y."/>
            <person name="Takai K."/>
            <person name="Sievert S.M."/>
            <person name="Simon J."/>
            <person name="Campbell B.J."/>
            <person name="Hanson T.E."/>
            <person name="Woyke T."/>
            <person name="Klotz M.G."/>
            <person name="Hugenholtz P."/>
        </authorList>
    </citation>
    <scope>NUCLEOTIDE SEQUENCE [LARGE SCALE GENOMIC DNA]</scope>
    <source>
        <strain evidence="1">UBA11420</strain>
    </source>
</reference>
<dbReference type="STRING" id="366522.GCA_001548055_02507"/>
<evidence type="ECO:0000313" key="2">
    <source>
        <dbReference type="Proteomes" id="UP000231638"/>
    </source>
</evidence>
<evidence type="ECO:0008006" key="3">
    <source>
        <dbReference type="Google" id="ProtNLM"/>
    </source>
</evidence>
<dbReference type="InterPro" id="IPR020483">
    <property type="entry name" value="Uncharacterised_YgbA"/>
</dbReference>
<dbReference type="EMBL" id="DLUG01000202">
    <property type="protein sequence ID" value="DAB35889.1"/>
    <property type="molecule type" value="Genomic_DNA"/>
</dbReference>
<name>A0A2D3WFN2_9BACT</name>
<proteinExistence type="predicted"/>
<dbReference type="Pfam" id="PF11756">
    <property type="entry name" value="YgbA_NO"/>
    <property type="match status" value="1"/>
</dbReference>
<gene>
    <name evidence="1" type="ORF">CFH80_07780</name>
</gene>
<dbReference type="RefSeq" id="WP_039672013.1">
    <property type="nucleotide sequence ID" value="NZ_AP014724.1"/>
</dbReference>
<dbReference type="NCBIfam" id="NF007718">
    <property type="entry name" value="PRK10410.2-2"/>
    <property type="match status" value="1"/>
</dbReference>
<comment type="caution">
    <text evidence="1">The sequence shown here is derived from an EMBL/GenBank/DDBJ whole genome shotgun (WGS) entry which is preliminary data.</text>
</comment>
<organism evidence="1 2">
    <name type="scientific">Sulfurospirillum cavolei</name>
    <dbReference type="NCBI Taxonomy" id="366522"/>
    <lineage>
        <taxon>Bacteria</taxon>
        <taxon>Pseudomonadati</taxon>
        <taxon>Campylobacterota</taxon>
        <taxon>Epsilonproteobacteria</taxon>
        <taxon>Campylobacterales</taxon>
        <taxon>Sulfurospirillaceae</taxon>
        <taxon>Sulfurospirillum</taxon>
    </lineage>
</organism>
<accession>A0A2D3WFN2</accession>
<sequence length="115" mass="13892">MTRDKLANDSQTLHRFLQLHCDKEHNDVPKKEGTLQVRFHEENVCEVPYRLCEECETLFLYAYERLRNCTQEPKPSCRKCLNPCYEKPVWKKMAKIMRYSGMRLGLTKMRQFLFK</sequence>
<protein>
    <recommendedName>
        <fullName evidence="3">Nitrous oxide-stimulated promoter family protein</fullName>
    </recommendedName>
</protein>
<dbReference type="AlphaFoldDB" id="A0A2D3WFN2"/>
<evidence type="ECO:0000313" key="1">
    <source>
        <dbReference type="EMBL" id="DAB35889.1"/>
    </source>
</evidence>
<dbReference type="Proteomes" id="UP000231638">
    <property type="component" value="Unassembled WGS sequence"/>
</dbReference>